<evidence type="ECO:0000313" key="13">
    <source>
        <dbReference type="Proteomes" id="UP000287224"/>
    </source>
</evidence>
<dbReference type="InterPro" id="IPR001547">
    <property type="entry name" value="Glyco_hydro_5"/>
</dbReference>
<comment type="catalytic activity">
    <reaction evidence="1 8">
        <text>Endohydrolysis of (1-&gt;4)-beta-D-glucosidic linkages in cellulose, lichenin and cereal beta-D-glucans.</text>
        <dbReference type="EC" id="3.2.1.4"/>
    </reaction>
</comment>
<dbReference type="EC" id="3.2.1.4" evidence="8"/>
<feature type="signal peptide" evidence="10">
    <location>
        <begin position="1"/>
        <end position="35"/>
    </location>
</feature>
<dbReference type="PANTHER" id="PTHR34142:SF1">
    <property type="entry name" value="GLYCOSIDE HYDROLASE FAMILY 5 DOMAIN-CONTAINING PROTEIN"/>
    <property type="match status" value="1"/>
</dbReference>
<evidence type="ECO:0000256" key="2">
    <source>
        <dbReference type="ARBA" id="ARBA00022729"/>
    </source>
</evidence>
<dbReference type="SUPFAM" id="SSF51445">
    <property type="entry name" value="(Trans)glycosidases"/>
    <property type="match status" value="1"/>
</dbReference>
<protein>
    <recommendedName>
        <fullName evidence="8">Endoglucanase</fullName>
        <ecNumber evidence="8">3.2.1.4</ecNumber>
    </recommendedName>
</protein>
<evidence type="ECO:0000256" key="9">
    <source>
        <dbReference type="SAM" id="MobiDB-lite"/>
    </source>
</evidence>
<dbReference type="SUPFAM" id="SSF49384">
    <property type="entry name" value="Carbohydrate-binding domain"/>
    <property type="match status" value="1"/>
</dbReference>
<dbReference type="EMBL" id="BIFQ01000002">
    <property type="protein sequence ID" value="GCE08229.1"/>
    <property type="molecule type" value="Genomic_DNA"/>
</dbReference>
<evidence type="ECO:0000256" key="10">
    <source>
        <dbReference type="SAM" id="SignalP"/>
    </source>
</evidence>
<dbReference type="Pfam" id="PF00553">
    <property type="entry name" value="CBM_2"/>
    <property type="match status" value="1"/>
</dbReference>
<evidence type="ECO:0000256" key="5">
    <source>
        <dbReference type="ARBA" id="ARBA00023277"/>
    </source>
</evidence>
<keyword evidence="5 8" id="KW-0119">Carbohydrate metabolism</keyword>
<keyword evidence="6 8" id="KW-0326">Glycosidase</keyword>
<dbReference type="PROSITE" id="PS00659">
    <property type="entry name" value="GLYCOSYL_HYDROL_F5"/>
    <property type="match status" value="1"/>
</dbReference>
<evidence type="ECO:0000313" key="12">
    <source>
        <dbReference type="EMBL" id="GCE08229.1"/>
    </source>
</evidence>
<dbReference type="AlphaFoldDB" id="A0A401ZMZ2"/>
<dbReference type="GO" id="GO:0030247">
    <property type="term" value="F:polysaccharide binding"/>
    <property type="evidence" value="ECO:0007669"/>
    <property type="project" value="UniProtKB-UniRule"/>
</dbReference>
<evidence type="ECO:0000259" key="11">
    <source>
        <dbReference type="PROSITE" id="PS51173"/>
    </source>
</evidence>
<dbReference type="PANTHER" id="PTHR34142">
    <property type="entry name" value="ENDO-BETA-1,4-GLUCANASE A"/>
    <property type="match status" value="1"/>
</dbReference>
<comment type="similarity">
    <text evidence="8">Belongs to the glycosyl hydrolase 5 (cellulase A) family.</text>
</comment>
<dbReference type="Proteomes" id="UP000287224">
    <property type="component" value="Unassembled WGS sequence"/>
</dbReference>
<feature type="chain" id="PRO_5019132751" description="Endoglucanase" evidence="10">
    <location>
        <begin position="36"/>
        <end position="641"/>
    </location>
</feature>
<evidence type="ECO:0000256" key="1">
    <source>
        <dbReference type="ARBA" id="ARBA00000966"/>
    </source>
</evidence>
<dbReference type="InterPro" id="IPR018087">
    <property type="entry name" value="Glyco_hydro_5_CS"/>
</dbReference>
<dbReference type="InterPro" id="IPR001919">
    <property type="entry name" value="CBD2"/>
</dbReference>
<dbReference type="Gene3D" id="3.20.20.80">
    <property type="entry name" value="Glycosidases"/>
    <property type="match status" value="1"/>
</dbReference>
<dbReference type="InterPro" id="IPR017853">
    <property type="entry name" value="GH"/>
</dbReference>
<organism evidence="12 13">
    <name type="scientific">Dictyobacter aurantiacus</name>
    <dbReference type="NCBI Taxonomy" id="1936993"/>
    <lineage>
        <taxon>Bacteria</taxon>
        <taxon>Bacillati</taxon>
        <taxon>Chloroflexota</taxon>
        <taxon>Ktedonobacteria</taxon>
        <taxon>Ktedonobacterales</taxon>
        <taxon>Dictyobacteraceae</taxon>
        <taxon>Dictyobacter</taxon>
    </lineage>
</organism>
<comment type="caution">
    <text evidence="12">The sequence shown here is derived from an EMBL/GenBank/DDBJ whole genome shotgun (WGS) entry which is preliminary data.</text>
</comment>
<dbReference type="Pfam" id="PF00150">
    <property type="entry name" value="Cellulase"/>
    <property type="match status" value="1"/>
</dbReference>
<evidence type="ECO:0000256" key="6">
    <source>
        <dbReference type="ARBA" id="ARBA00023295"/>
    </source>
</evidence>
<reference evidence="13" key="1">
    <citation type="submission" date="2018-12" db="EMBL/GenBank/DDBJ databases">
        <title>Tengunoibacter tsumagoiensis gen. nov., sp. nov., Dictyobacter kobayashii sp. nov., D. alpinus sp. nov., and D. joshuensis sp. nov. and description of Dictyobacteraceae fam. nov. within the order Ktedonobacterales isolated from Tengu-no-mugimeshi.</title>
        <authorList>
            <person name="Wang C.M."/>
            <person name="Zheng Y."/>
            <person name="Sakai Y."/>
            <person name="Toyoda A."/>
            <person name="Minakuchi Y."/>
            <person name="Abe K."/>
            <person name="Yokota A."/>
            <person name="Yabe S."/>
        </authorList>
    </citation>
    <scope>NUCLEOTIDE SEQUENCE [LARGE SCALE GENOMIC DNA]</scope>
    <source>
        <strain evidence="13">S-27</strain>
    </source>
</reference>
<name>A0A401ZMZ2_9CHLR</name>
<dbReference type="SMART" id="SM00637">
    <property type="entry name" value="CBD_II"/>
    <property type="match status" value="1"/>
</dbReference>
<keyword evidence="4 8" id="KW-0136">Cellulose degradation</keyword>
<accession>A0A401ZMZ2</accession>
<dbReference type="PROSITE" id="PS51173">
    <property type="entry name" value="CBM2"/>
    <property type="match status" value="1"/>
</dbReference>
<dbReference type="Gene3D" id="2.60.40.290">
    <property type="match status" value="1"/>
</dbReference>
<keyword evidence="3 8" id="KW-0378">Hydrolase</keyword>
<dbReference type="GO" id="GO:0008810">
    <property type="term" value="F:cellulase activity"/>
    <property type="evidence" value="ECO:0007669"/>
    <property type="project" value="UniProtKB-EC"/>
</dbReference>
<sequence length="641" mass="68229">MTRNRRIFSFACVLVLAALCLGAFSLSTFSRTVKASGSLPTGLHVVGGQIQDGSGNVLVPHGVDRSGSQYQCVKSGGSTFDGPYDQTSVGVMTSWNTSIVRVPLNEDCWLGINGEPSDGDSSAKYQQDIINYVNLLNQNNQIVILELHWNAPGSQQALGQQPMPDADHAPAFWTSVANTFKNNSSVMFDLYNEPYTNSWSCWLNGSSGANSSPCNDTAFAVAGMKTLISTVRNTGATNIIMLGGLQYANDVSGWLNQVQQLPSNLQSNLVASFHIYPNNACISTSCLDSNVAPIQSKFPVIAGEIGEYDCASGFINGIMPWFDSHNIGYLGWAWNTNSCTGTPALISDFNGTPTAYGQGFKSHLATLSNGGGSGGGATVTDPLNDYSKIFAHSSNLTFDNTNTTYFNNDLSRLTRSATSAEWAVWKQSGMTQFVADTYYWPGQTGVSDFQFYTSPDNSTYTQASAQSNNLGGNWTHIQYTLNVPAGTSYVKMVFPTNATNAWDPQISQVTMTYSTSSTTATPTPGTTPTPTSTPAAGGSCKVVYSITNQWSGGYNGDIVITNTGSTAINGWTLKWTFANDQQITNGWNGTFTQQGQSVTVTNVSYNGIIAAGGNTDIGFSANVGATNNNPTSFTLNGAACS</sequence>
<evidence type="ECO:0000256" key="7">
    <source>
        <dbReference type="ARBA" id="ARBA00023326"/>
    </source>
</evidence>
<evidence type="ECO:0000256" key="4">
    <source>
        <dbReference type="ARBA" id="ARBA00023001"/>
    </source>
</evidence>
<evidence type="ECO:0000256" key="8">
    <source>
        <dbReference type="RuleBase" id="RU361153"/>
    </source>
</evidence>
<feature type="domain" description="CBM2" evidence="11">
    <location>
        <begin position="533"/>
        <end position="641"/>
    </location>
</feature>
<keyword evidence="13" id="KW-1185">Reference proteome</keyword>
<dbReference type="InterPro" id="IPR008965">
    <property type="entry name" value="CBM2/CBM3_carb-bd_dom_sf"/>
</dbReference>
<dbReference type="GO" id="GO:0030245">
    <property type="term" value="P:cellulose catabolic process"/>
    <property type="evidence" value="ECO:0007669"/>
    <property type="project" value="UniProtKB-KW"/>
</dbReference>
<dbReference type="InterPro" id="IPR012291">
    <property type="entry name" value="CBM2_carb-bd_dom_sf"/>
</dbReference>
<feature type="region of interest" description="Disordered" evidence="9">
    <location>
        <begin position="515"/>
        <end position="534"/>
    </location>
</feature>
<keyword evidence="7 8" id="KW-0624">Polysaccharide degradation</keyword>
<gene>
    <name evidence="12" type="ORF">KDAU_55580</name>
</gene>
<keyword evidence="2 10" id="KW-0732">Signal</keyword>
<proteinExistence type="inferred from homology"/>
<evidence type="ECO:0000256" key="3">
    <source>
        <dbReference type="ARBA" id="ARBA00022801"/>
    </source>
</evidence>